<evidence type="ECO:0008006" key="3">
    <source>
        <dbReference type="Google" id="ProtNLM"/>
    </source>
</evidence>
<reference evidence="1 2" key="1">
    <citation type="submission" date="2024-01" db="EMBL/GenBank/DDBJ databases">
        <title>The genomes of 5 underutilized Papilionoideae crops provide insights into root nodulation and disease resistanc.</title>
        <authorList>
            <person name="Jiang F."/>
        </authorList>
    </citation>
    <scope>NUCLEOTIDE SEQUENCE [LARGE SCALE GENOMIC DNA]</scope>
    <source>
        <strain evidence="1">LVBAO_FW01</strain>
        <tissue evidence="1">Leaves</tissue>
    </source>
</reference>
<dbReference type="AlphaFoldDB" id="A0AAN9L870"/>
<evidence type="ECO:0000313" key="2">
    <source>
        <dbReference type="Proteomes" id="UP001367508"/>
    </source>
</evidence>
<proteinExistence type="predicted"/>
<dbReference type="EMBL" id="JAYMYQ010000005">
    <property type="protein sequence ID" value="KAK7329499.1"/>
    <property type="molecule type" value="Genomic_DNA"/>
</dbReference>
<dbReference type="Proteomes" id="UP001367508">
    <property type="component" value="Unassembled WGS sequence"/>
</dbReference>
<gene>
    <name evidence="1" type="ORF">VNO77_23669</name>
</gene>
<accession>A0AAN9L870</accession>
<keyword evidence="2" id="KW-1185">Reference proteome</keyword>
<evidence type="ECO:0000313" key="1">
    <source>
        <dbReference type="EMBL" id="KAK7329499.1"/>
    </source>
</evidence>
<organism evidence="1 2">
    <name type="scientific">Canavalia gladiata</name>
    <name type="common">Sword bean</name>
    <name type="synonym">Dolichos gladiatus</name>
    <dbReference type="NCBI Taxonomy" id="3824"/>
    <lineage>
        <taxon>Eukaryota</taxon>
        <taxon>Viridiplantae</taxon>
        <taxon>Streptophyta</taxon>
        <taxon>Embryophyta</taxon>
        <taxon>Tracheophyta</taxon>
        <taxon>Spermatophyta</taxon>
        <taxon>Magnoliopsida</taxon>
        <taxon>eudicotyledons</taxon>
        <taxon>Gunneridae</taxon>
        <taxon>Pentapetalae</taxon>
        <taxon>rosids</taxon>
        <taxon>fabids</taxon>
        <taxon>Fabales</taxon>
        <taxon>Fabaceae</taxon>
        <taxon>Papilionoideae</taxon>
        <taxon>50 kb inversion clade</taxon>
        <taxon>NPAAA clade</taxon>
        <taxon>indigoferoid/millettioid clade</taxon>
        <taxon>Phaseoleae</taxon>
        <taxon>Canavalia</taxon>
    </lineage>
</organism>
<name>A0AAN9L870_CANGL</name>
<sequence length="95" mass="10670">MSREDRCERMERALRECHRRVPSGPSRDSACRHLNHAFAMCLVSLACPHESDAVRALCSTAGTALKRHQCQQAQLSLSLCLSSNQHYFDSNNPLT</sequence>
<protein>
    <recommendedName>
        <fullName evidence="3">COX assembly mitochondrial protein</fullName>
    </recommendedName>
</protein>
<comment type="caution">
    <text evidence="1">The sequence shown here is derived from an EMBL/GenBank/DDBJ whole genome shotgun (WGS) entry which is preliminary data.</text>
</comment>